<dbReference type="EMBL" id="OU015566">
    <property type="protein sequence ID" value="CAG5105712.1"/>
    <property type="molecule type" value="Genomic_DNA"/>
</dbReference>
<evidence type="ECO:0000313" key="1">
    <source>
        <dbReference type="EMBL" id="CAG5105712.1"/>
    </source>
</evidence>
<organism evidence="1 2">
    <name type="scientific">Oikopleura dioica</name>
    <name type="common">Tunicate</name>
    <dbReference type="NCBI Taxonomy" id="34765"/>
    <lineage>
        <taxon>Eukaryota</taxon>
        <taxon>Metazoa</taxon>
        <taxon>Chordata</taxon>
        <taxon>Tunicata</taxon>
        <taxon>Appendicularia</taxon>
        <taxon>Copelata</taxon>
        <taxon>Oikopleuridae</taxon>
        <taxon>Oikopleura</taxon>
    </lineage>
</organism>
<dbReference type="Proteomes" id="UP001158576">
    <property type="component" value="Chromosome 1"/>
</dbReference>
<sequence length="89" mass="10114">MHDPERINFKSKEGCSKQTLSYTTNRFNSDSLKTITMKFQYVDLPNVFPRKSTSSASIFLLYFDNAVDQFVSLIISAGQLLLEVQATLI</sequence>
<reference evidence="1 2" key="1">
    <citation type="submission" date="2021-04" db="EMBL/GenBank/DDBJ databases">
        <authorList>
            <person name="Bliznina A."/>
        </authorList>
    </citation>
    <scope>NUCLEOTIDE SEQUENCE [LARGE SCALE GENOMIC DNA]</scope>
</reference>
<keyword evidence="2" id="KW-1185">Reference proteome</keyword>
<name>A0ABN7SUU8_OIKDI</name>
<proteinExistence type="predicted"/>
<protein>
    <submittedName>
        <fullName evidence="1">Oidioi.mRNA.OKI2018_I69.chr1.g2386.t1.cds</fullName>
    </submittedName>
</protein>
<gene>
    <name evidence="1" type="ORF">OKIOD_LOCUS11151</name>
</gene>
<accession>A0ABN7SUU8</accession>
<evidence type="ECO:0000313" key="2">
    <source>
        <dbReference type="Proteomes" id="UP001158576"/>
    </source>
</evidence>